<protein>
    <submittedName>
        <fullName evidence="2">Uncharacterized protein</fullName>
    </submittedName>
</protein>
<feature type="region of interest" description="Disordered" evidence="1">
    <location>
        <begin position="1"/>
        <end position="58"/>
    </location>
</feature>
<evidence type="ECO:0000256" key="1">
    <source>
        <dbReference type="SAM" id="MobiDB-lite"/>
    </source>
</evidence>
<dbReference type="HOGENOM" id="CLU_2711947_0_0_1"/>
<dbReference type="KEGG" id="dpx:DAPPUDRAFT_343267"/>
<feature type="non-terminal residue" evidence="2">
    <location>
        <position position="1"/>
    </location>
</feature>
<reference evidence="2 3" key="1">
    <citation type="journal article" date="2011" name="Science">
        <title>The ecoresponsive genome of Daphnia pulex.</title>
        <authorList>
            <person name="Colbourne J.K."/>
            <person name="Pfrender M.E."/>
            <person name="Gilbert D."/>
            <person name="Thomas W.K."/>
            <person name="Tucker A."/>
            <person name="Oakley T.H."/>
            <person name="Tokishita S."/>
            <person name="Aerts A."/>
            <person name="Arnold G.J."/>
            <person name="Basu M.K."/>
            <person name="Bauer D.J."/>
            <person name="Caceres C.E."/>
            <person name="Carmel L."/>
            <person name="Casola C."/>
            <person name="Choi J.H."/>
            <person name="Detter J.C."/>
            <person name="Dong Q."/>
            <person name="Dusheyko S."/>
            <person name="Eads B.D."/>
            <person name="Frohlich T."/>
            <person name="Geiler-Samerotte K.A."/>
            <person name="Gerlach D."/>
            <person name="Hatcher P."/>
            <person name="Jogdeo S."/>
            <person name="Krijgsveld J."/>
            <person name="Kriventseva E.V."/>
            <person name="Kultz D."/>
            <person name="Laforsch C."/>
            <person name="Lindquist E."/>
            <person name="Lopez J."/>
            <person name="Manak J.R."/>
            <person name="Muller J."/>
            <person name="Pangilinan J."/>
            <person name="Patwardhan R.P."/>
            <person name="Pitluck S."/>
            <person name="Pritham E.J."/>
            <person name="Rechtsteiner A."/>
            <person name="Rho M."/>
            <person name="Rogozin I.B."/>
            <person name="Sakarya O."/>
            <person name="Salamov A."/>
            <person name="Schaack S."/>
            <person name="Shapiro H."/>
            <person name="Shiga Y."/>
            <person name="Skalitzky C."/>
            <person name="Smith Z."/>
            <person name="Souvorov A."/>
            <person name="Sung W."/>
            <person name="Tang Z."/>
            <person name="Tsuchiya D."/>
            <person name="Tu H."/>
            <person name="Vos H."/>
            <person name="Wang M."/>
            <person name="Wolf Y.I."/>
            <person name="Yamagata H."/>
            <person name="Yamada T."/>
            <person name="Ye Y."/>
            <person name="Shaw J.R."/>
            <person name="Andrews J."/>
            <person name="Crease T.J."/>
            <person name="Tang H."/>
            <person name="Lucas S.M."/>
            <person name="Robertson H.M."/>
            <person name="Bork P."/>
            <person name="Koonin E.V."/>
            <person name="Zdobnov E.M."/>
            <person name="Grigoriev I.V."/>
            <person name="Lynch M."/>
            <person name="Boore J.L."/>
        </authorList>
    </citation>
    <scope>NUCLEOTIDE SEQUENCE [LARGE SCALE GENOMIC DNA]</scope>
</reference>
<evidence type="ECO:0000313" key="2">
    <source>
        <dbReference type="EMBL" id="EFX60353.1"/>
    </source>
</evidence>
<name>E9I6M7_DAPPU</name>
<feature type="compositionally biased region" description="Polar residues" evidence="1">
    <location>
        <begin position="9"/>
        <end position="41"/>
    </location>
</feature>
<sequence>MSKRVSDVEINSQNKRARNSGDNESYQDTAEVSSSLIQSTNGDEEESDNTLDYSTPTAVCADEFDQLDAQELK</sequence>
<dbReference type="EMBL" id="GL736580">
    <property type="protein sequence ID" value="EFX60353.1"/>
    <property type="molecule type" value="Genomic_DNA"/>
</dbReference>
<gene>
    <name evidence="2" type="ORF">DAPPUDRAFT_343267</name>
</gene>
<dbReference type="Proteomes" id="UP000000305">
    <property type="component" value="Unassembled WGS sequence"/>
</dbReference>
<accession>E9I6M7</accession>
<dbReference type="AlphaFoldDB" id="E9I6M7"/>
<keyword evidence="3" id="KW-1185">Reference proteome</keyword>
<evidence type="ECO:0000313" key="3">
    <source>
        <dbReference type="Proteomes" id="UP000000305"/>
    </source>
</evidence>
<dbReference type="InParanoid" id="E9I6M7"/>
<proteinExistence type="predicted"/>
<organism evidence="2 3">
    <name type="scientific">Daphnia pulex</name>
    <name type="common">Water flea</name>
    <dbReference type="NCBI Taxonomy" id="6669"/>
    <lineage>
        <taxon>Eukaryota</taxon>
        <taxon>Metazoa</taxon>
        <taxon>Ecdysozoa</taxon>
        <taxon>Arthropoda</taxon>
        <taxon>Crustacea</taxon>
        <taxon>Branchiopoda</taxon>
        <taxon>Diplostraca</taxon>
        <taxon>Cladocera</taxon>
        <taxon>Anomopoda</taxon>
        <taxon>Daphniidae</taxon>
        <taxon>Daphnia</taxon>
    </lineage>
</organism>